<dbReference type="AlphaFoldDB" id="A0A9D9DGZ6"/>
<dbReference type="SUPFAM" id="SSF52540">
    <property type="entry name" value="P-loop containing nucleoside triphosphate hydrolases"/>
    <property type="match status" value="1"/>
</dbReference>
<organism evidence="2 3">
    <name type="scientific">Candidatus Onthovivens merdipullorum</name>
    <dbReference type="NCBI Taxonomy" id="2840889"/>
    <lineage>
        <taxon>Bacteria</taxon>
        <taxon>Bacillati</taxon>
        <taxon>Bacillota</taxon>
        <taxon>Bacilli</taxon>
        <taxon>Bacillales</taxon>
        <taxon>Candidatus Onthovivens</taxon>
    </lineage>
</organism>
<dbReference type="Gene3D" id="3.40.50.300">
    <property type="entry name" value="P-loop containing nucleotide triphosphate hydrolases"/>
    <property type="match status" value="1"/>
</dbReference>
<sequence>MELKRKIYDKLVKWKEESKGKTALLIEGARRVGKTTITQKFGKENYRSYALIDFNRVSSKLKSSFNSNLNNLDILF</sequence>
<dbReference type="EMBL" id="JADIMY010000045">
    <property type="protein sequence ID" value="MBO8427338.1"/>
    <property type="molecule type" value="Genomic_DNA"/>
</dbReference>
<dbReference type="InterPro" id="IPR041682">
    <property type="entry name" value="AAA_14"/>
</dbReference>
<evidence type="ECO:0000313" key="3">
    <source>
        <dbReference type="Proteomes" id="UP000823613"/>
    </source>
</evidence>
<reference evidence="2" key="2">
    <citation type="journal article" date="2021" name="PeerJ">
        <title>Extensive microbial diversity within the chicken gut microbiome revealed by metagenomics and culture.</title>
        <authorList>
            <person name="Gilroy R."/>
            <person name="Ravi A."/>
            <person name="Getino M."/>
            <person name="Pursley I."/>
            <person name="Horton D.L."/>
            <person name="Alikhan N.F."/>
            <person name="Baker D."/>
            <person name="Gharbi K."/>
            <person name="Hall N."/>
            <person name="Watson M."/>
            <person name="Adriaenssens E.M."/>
            <person name="Foster-Nyarko E."/>
            <person name="Jarju S."/>
            <person name="Secka A."/>
            <person name="Antonio M."/>
            <person name="Oren A."/>
            <person name="Chaudhuri R.R."/>
            <person name="La Ragione R."/>
            <person name="Hildebrand F."/>
            <person name="Pallen M.J."/>
        </authorList>
    </citation>
    <scope>NUCLEOTIDE SEQUENCE</scope>
    <source>
        <strain evidence="2">11159</strain>
    </source>
</reference>
<dbReference type="InterPro" id="IPR027417">
    <property type="entry name" value="P-loop_NTPase"/>
</dbReference>
<feature type="domain" description="AAA" evidence="1">
    <location>
        <begin position="22"/>
        <end position="65"/>
    </location>
</feature>
<evidence type="ECO:0000259" key="1">
    <source>
        <dbReference type="Pfam" id="PF13173"/>
    </source>
</evidence>
<name>A0A9D9DGZ6_9BACL</name>
<comment type="caution">
    <text evidence="2">The sequence shown here is derived from an EMBL/GenBank/DDBJ whole genome shotgun (WGS) entry which is preliminary data.</text>
</comment>
<accession>A0A9D9DGZ6</accession>
<gene>
    <name evidence="2" type="ORF">IAC58_02105</name>
</gene>
<protein>
    <submittedName>
        <fullName evidence="2">AAA family ATPase</fullName>
    </submittedName>
</protein>
<dbReference type="Pfam" id="PF13173">
    <property type="entry name" value="AAA_14"/>
    <property type="match status" value="1"/>
</dbReference>
<reference evidence="2" key="1">
    <citation type="submission" date="2020-10" db="EMBL/GenBank/DDBJ databases">
        <authorList>
            <person name="Gilroy R."/>
        </authorList>
    </citation>
    <scope>NUCLEOTIDE SEQUENCE</scope>
    <source>
        <strain evidence="2">11159</strain>
    </source>
</reference>
<dbReference type="Proteomes" id="UP000823613">
    <property type="component" value="Unassembled WGS sequence"/>
</dbReference>
<proteinExistence type="predicted"/>
<evidence type="ECO:0000313" key="2">
    <source>
        <dbReference type="EMBL" id="MBO8427338.1"/>
    </source>
</evidence>